<dbReference type="GO" id="GO:0006644">
    <property type="term" value="P:phospholipid metabolic process"/>
    <property type="evidence" value="ECO:0007669"/>
    <property type="project" value="InterPro"/>
</dbReference>
<dbReference type="PANTHER" id="PTHR10165">
    <property type="entry name" value="LIPID PHOSPHATE PHOSPHATASE"/>
    <property type="match status" value="1"/>
</dbReference>
<sequence length="357" mass="39948">MVLWDYCNMEKCPDNRRVSRRRLMLALIVDVIFFLIVGIPVLYLFLQGQPFIRGFQCDDPSISLPYRPDTISTPVLIVAGFGTSVFCVVIVEVLNAINRKCRRPCSTLEDLRFCAKGFSVFLVGFVVQTLFVEFVKRQLGFLRPNFIDVCQPQFNRSLCPSFITEYTCSGSDHDADEIRDSRQSFPSGHSAFSMFISVFYCFYIQGRLRISFSRILKFFMQAALVFTASICGLSRIRDHKHHASDVIVGFAVGAAVAVFVYKLVAENLLSKSLEDEVSKSSTSSSTVSHYVCCSCTTPQSSNVESQTPVPLLQNECFSVVPNTISTSRHASLKLKVTPVTLSNQQQELVLSYTSGLC</sequence>
<name>A0A9D4QZV6_DREPO</name>
<keyword evidence="9" id="KW-1185">Reference proteome</keyword>
<organism evidence="8 9">
    <name type="scientific">Dreissena polymorpha</name>
    <name type="common">Zebra mussel</name>
    <name type="synonym">Mytilus polymorpha</name>
    <dbReference type="NCBI Taxonomy" id="45954"/>
    <lineage>
        <taxon>Eukaryota</taxon>
        <taxon>Metazoa</taxon>
        <taxon>Spiralia</taxon>
        <taxon>Lophotrochozoa</taxon>
        <taxon>Mollusca</taxon>
        <taxon>Bivalvia</taxon>
        <taxon>Autobranchia</taxon>
        <taxon>Heteroconchia</taxon>
        <taxon>Euheterodonta</taxon>
        <taxon>Imparidentia</taxon>
        <taxon>Neoheterodontei</taxon>
        <taxon>Myida</taxon>
        <taxon>Dreissenoidea</taxon>
        <taxon>Dreissenidae</taxon>
        <taxon>Dreissena</taxon>
    </lineage>
</organism>
<dbReference type="Pfam" id="PF01569">
    <property type="entry name" value="PAP2"/>
    <property type="match status" value="1"/>
</dbReference>
<dbReference type="Proteomes" id="UP000828390">
    <property type="component" value="Unassembled WGS sequence"/>
</dbReference>
<protein>
    <recommendedName>
        <fullName evidence="7">Phosphatidic acid phosphatase type 2/haloperoxidase domain-containing protein</fullName>
    </recommendedName>
</protein>
<evidence type="ECO:0000313" key="9">
    <source>
        <dbReference type="Proteomes" id="UP000828390"/>
    </source>
</evidence>
<evidence type="ECO:0000256" key="5">
    <source>
        <dbReference type="ARBA" id="ARBA00023136"/>
    </source>
</evidence>
<reference evidence="8" key="1">
    <citation type="journal article" date="2019" name="bioRxiv">
        <title>The Genome of the Zebra Mussel, Dreissena polymorpha: A Resource for Invasive Species Research.</title>
        <authorList>
            <person name="McCartney M.A."/>
            <person name="Auch B."/>
            <person name="Kono T."/>
            <person name="Mallez S."/>
            <person name="Zhang Y."/>
            <person name="Obille A."/>
            <person name="Becker A."/>
            <person name="Abrahante J.E."/>
            <person name="Garbe J."/>
            <person name="Badalamenti J.P."/>
            <person name="Herman A."/>
            <person name="Mangelson H."/>
            <person name="Liachko I."/>
            <person name="Sullivan S."/>
            <person name="Sone E.D."/>
            <person name="Koren S."/>
            <person name="Silverstein K.A.T."/>
            <person name="Beckman K.B."/>
            <person name="Gohl D.M."/>
        </authorList>
    </citation>
    <scope>NUCLEOTIDE SEQUENCE</scope>
    <source>
        <strain evidence="8">Duluth1</strain>
        <tissue evidence="8">Whole animal</tissue>
    </source>
</reference>
<keyword evidence="5 6" id="KW-0472">Membrane</keyword>
<evidence type="ECO:0000256" key="4">
    <source>
        <dbReference type="ARBA" id="ARBA00022989"/>
    </source>
</evidence>
<comment type="similarity">
    <text evidence="2">Belongs to the PA-phosphatase related phosphoesterase family.</text>
</comment>
<comment type="subcellular location">
    <subcellularLocation>
        <location evidence="1">Membrane</location>
        <topology evidence="1">Multi-pass membrane protein</topology>
    </subcellularLocation>
</comment>
<gene>
    <name evidence="8" type="ORF">DPMN_092137</name>
</gene>
<evidence type="ECO:0000256" key="3">
    <source>
        <dbReference type="ARBA" id="ARBA00022692"/>
    </source>
</evidence>
<dbReference type="InterPro" id="IPR000326">
    <property type="entry name" value="PAP2/HPO"/>
</dbReference>
<accession>A0A9D4QZV6</accession>
<feature type="transmembrane region" description="Helical" evidence="6">
    <location>
        <begin position="189"/>
        <end position="206"/>
    </location>
</feature>
<reference evidence="8" key="2">
    <citation type="submission" date="2020-11" db="EMBL/GenBank/DDBJ databases">
        <authorList>
            <person name="McCartney M.A."/>
            <person name="Auch B."/>
            <person name="Kono T."/>
            <person name="Mallez S."/>
            <person name="Becker A."/>
            <person name="Gohl D.M."/>
            <person name="Silverstein K.A.T."/>
            <person name="Koren S."/>
            <person name="Bechman K.B."/>
            <person name="Herman A."/>
            <person name="Abrahante J.E."/>
            <person name="Garbe J."/>
        </authorList>
    </citation>
    <scope>NUCLEOTIDE SEQUENCE</scope>
    <source>
        <strain evidence="8">Duluth1</strain>
        <tissue evidence="8">Whole animal</tissue>
    </source>
</reference>
<keyword evidence="4 6" id="KW-1133">Transmembrane helix</keyword>
<dbReference type="SMART" id="SM00014">
    <property type="entry name" value="acidPPc"/>
    <property type="match status" value="1"/>
</dbReference>
<feature type="transmembrane region" description="Helical" evidence="6">
    <location>
        <begin position="75"/>
        <end position="97"/>
    </location>
</feature>
<evidence type="ECO:0000256" key="1">
    <source>
        <dbReference type="ARBA" id="ARBA00004141"/>
    </source>
</evidence>
<dbReference type="GO" id="GO:0005886">
    <property type="term" value="C:plasma membrane"/>
    <property type="evidence" value="ECO:0007669"/>
    <property type="project" value="TreeGrafter"/>
</dbReference>
<feature type="transmembrane region" description="Helical" evidence="6">
    <location>
        <begin position="218"/>
        <end position="236"/>
    </location>
</feature>
<feature type="transmembrane region" description="Helical" evidence="6">
    <location>
        <begin position="118"/>
        <end position="135"/>
    </location>
</feature>
<feature type="domain" description="Phosphatidic acid phosphatase type 2/haloperoxidase" evidence="7">
    <location>
        <begin position="116"/>
        <end position="261"/>
    </location>
</feature>
<evidence type="ECO:0000313" key="8">
    <source>
        <dbReference type="EMBL" id="KAH3849734.1"/>
    </source>
</evidence>
<dbReference type="InterPro" id="IPR036938">
    <property type="entry name" value="PAP2/HPO_sf"/>
</dbReference>
<evidence type="ECO:0000256" key="6">
    <source>
        <dbReference type="SAM" id="Phobius"/>
    </source>
</evidence>
<comment type="caution">
    <text evidence="8">The sequence shown here is derived from an EMBL/GenBank/DDBJ whole genome shotgun (WGS) entry which is preliminary data.</text>
</comment>
<dbReference type="GO" id="GO:0007165">
    <property type="term" value="P:signal transduction"/>
    <property type="evidence" value="ECO:0007669"/>
    <property type="project" value="TreeGrafter"/>
</dbReference>
<dbReference type="PANTHER" id="PTHR10165:SF103">
    <property type="entry name" value="PHOSPHOLIPID PHOSPHATASE HOMOLOG 1.2 HOMOLOG"/>
    <property type="match status" value="1"/>
</dbReference>
<dbReference type="AlphaFoldDB" id="A0A9D4QZV6"/>
<feature type="transmembrane region" description="Helical" evidence="6">
    <location>
        <begin position="242"/>
        <end position="264"/>
    </location>
</feature>
<dbReference type="GO" id="GO:0008195">
    <property type="term" value="F:phosphatidate phosphatase activity"/>
    <property type="evidence" value="ECO:0007669"/>
    <property type="project" value="TreeGrafter"/>
</dbReference>
<dbReference type="Gene3D" id="1.20.144.10">
    <property type="entry name" value="Phosphatidic acid phosphatase type 2/haloperoxidase"/>
    <property type="match status" value="1"/>
</dbReference>
<dbReference type="GO" id="GO:0046839">
    <property type="term" value="P:phospholipid dephosphorylation"/>
    <property type="evidence" value="ECO:0007669"/>
    <property type="project" value="TreeGrafter"/>
</dbReference>
<proteinExistence type="inferred from homology"/>
<evidence type="ECO:0000259" key="7">
    <source>
        <dbReference type="SMART" id="SM00014"/>
    </source>
</evidence>
<evidence type="ECO:0000256" key="2">
    <source>
        <dbReference type="ARBA" id="ARBA00008816"/>
    </source>
</evidence>
<feature type="transmembrane region" description="Helical" evidence="6">
    <location>
        <begin position="23"/>
        <end position="46"/>
    </location>
</feature>
<dbReference type="InterPro" id="IPR043216">
    <property type="entry name" value="PAP-like"/>
</dbReference>
<dbReference type="SUPFAM" id="SSF48317">
    <property type="entry name" value="Acid phosphatase/Vanadium-dependent haloperoxidase"/>
    <property type="match status" value="1"/>
</dbReference>
<dbReference type="EMBL" id="JAIWYP010000003">
    <property type="protein sequence ID" value="KAH3849734.1"/>
    <property type="molecule type" value="Genomic_DNA"/>
</dbReference>
<keyword evidence="3 6" id="KW-0812">Transmembrane</keyword>